<evidence type="ECO:0000256" key="4">
    <source>
        <dbReference type="ARBA" id="ARBA00022692"/>
    </source>
</evidence>
<keyword evidence="3" id="KW-1003">Cell membrane</keyword>
<keyword evidence="5 7" id="KW-1133">Transmembrane helix</keyword>
<feature type="transmembrane region" description="Helical" evidence="7">
    <location>
        <begin position="214"/>
        <end position="238"/>
    </location>
</feature>
<dbReference type="PANTHER" id="PTHR43386:SF6">
    <property type="entry name" value="ABC TRANSPORTER PERMEASE PROTEIN"/>
    <property type="match status" value="1"/>
</dbReference>
<dbReference type="EMBL" id="BSNI01000002">
    <property type="protein sequence ID" value="GLQ17252.1"/>
    <property type="molecule type" value="Genomic_DNA"/>
</dbReference>
<evidence type="ECO:0000313" key="10">
    <source>
        <dbReference type="Proteomes" id="UP001161405"/>
    </source>
</evidence>
<feature type="transmembrane region" description="Helical" evidence="7">
    <location>
        <begin position="188"/>
        <end position="208"/>
    </location>
</feature>
<gene>
    <name evidence="9" type="ORF">GCM10007879_15010</name>
</gene>
<accession>A0ABQ5URG8</accession>
<dbReference type="Gene3D" id="1.10.3720.10">
    <property type="entry name" value="MetI-like"/>
    <property type="match status" value="1"/>
</dbReference>
<comment type="similarity">
    <text evidence="7">Belongs to the binding-protein-dependent transport system permease family.</text>
</comment>
<reference evidence="9" key="1">
    <citation type="journal article" date="2014" name="Int. J. Syst. Evol. Microbiol.">
        <title>Complete genome of a new Firmicutes species belonging to the dominant human colonic microbiota ('Ruminococcus bicirculans') reveals two chromosomes and a selective capacity to utilize plant glucans.</title>
        <authorList>
            <consortium name="NISC Comparative Sequencing Program"/>
            <person name="Wegmann U."/>
            <person name="Louis P."/>
            <person name="Goesmann A."/>
            <person name="Henrissat B."/>
            <person name="Duncan S.H."/>
            <person name="Flint H.J."/>
        </authorList>
    </citation>
    <scope>NUCLEOTIDE SEQUENCE</scope>
    <source>
        <strain evidence="9">NBRC 107169</strain>
    </source>
</reference>
<feature type="transmembrane region" description="Helical" evidence="7">
    <location>
        <begin position="33"/>
        <end position="53"/>
    </location>
</feature>
<evidence type="ECO:0000256" key="5">
    <source>
        <dbReference type="ARBA" id="ARBA00022989"/>
    </source>
</evidence>
<dbReference type="Pfam" id="PF12911">
    <property type="entry name" value="OppC_N"/>
    <property type="match status" value="1"/>
</dbReference>
<feature type="transmembrane region" description="Helical" evidence="7">
    <location>
        <begin position="157"/>
        <end position="176"/>
    </location>
</feature>
<dbReference type="Proteomes" id="UP001161405">
    <property type="component" value="Unassembled WGS sequence"/>
</dbReference>
<evidence type="ECO:0000256" key="1">
    <source>
        <dbReference type="ARBA" id="ARBA00004651"/>
    </source>
</evidence>
<dbReference type="SUPFAM" id="SSF161098">
    <property type="entry name" value="MetI-like"/>
    <property type="match status" value="1"/>
</dbReference>
<organism evidence="9 10">
    <name type="scientific">Maritalea porphyrae</name>
    <dbReference type="NCBI Taxonomy" id="880732"/>
    <lineage>
        <taxon>Bacteria</taxon>
        <taxon>Pseudomonadati</taxon>
        <taxon>Pseudomonadota</taxon>
        <taxon>Alphaproteobacteria</taxon>
        <taxon>Hyphomicrobiales</taxon>
        <taxon>Devosiaceae</taxon>
        <taxon>Maritalea</taxon>
    </lineage>
</organism>
<reference evidence="9" key="2">
    <citation type="submission" date="2023-01" db="EMBL/GenBank/DDBJ databases">
        <title>Draft genome sequence of Maritalea porphyrae strain NBRC 107169.</title>
        <authorList>
            <person name="Sun Q."/>
            <person name="Mori K."/>
        </authorList>
    </citation>
    <scope>NUCLEOTIDE SEQUENCE</scope>
    <source>
        <strain evidence="9">NBRC 107169</strain>
    </source>
</reference>
<evidence type="ECO:0000256" key="2">
    <source>
        <dbReference type="ARBA" id="ARBA00022448"/>
    </source>
</evidence>
<evidence type="ECO:0000256" key="3">
    <source>
        <dbReference type="ARBA" id="ARBA00022475"/>
    </source>
</evidence>
<dbReference type="InterPro" id="IPR035906">
    <property type="entry name" value="MetI-like_sf"/>
</dbReference>
<evidence type="ECO:0000256" key="7">
    <source>
        <dbReference type="RuleBase" id="RU363032"/>
    </source>
</evidence>
<keyword evidence="6 7" id="KW-0472">Membrane</keyword>
<name>A0ABQ5URG8_9HYPH</name>
<protein>
    <submittedName>
        <fullName evidence="9">Peptide ABC transporter permease</fullName>
    </submittedName>
</protein>
<dbReference type="PANTHER" id="PTHR43386">
    <property type="entry name" value="OLIGOPEPTIDE TRANSPORT SYSTEM PERMEASE PROTEIN APPC"/>
    <property type="match status" value="1"/>
</dbReference>
<dbReference type="PROSITE" id="PS50928">
    <property type="entry name" value="ABC_TM1"/>
    <property type="match status" value="1"/>
</dbReference>
<comment type="caution">
    <text evidence="9">The sequence shown here is derived from an EMBL/GenBank/DDBJ whole genome shotgun (WGS) entry which is preliminary data.</text>
</comment>
<dbReference type="InterPro" id="IPR050366">
    <property type="entry name" value="BP-dependent_transpt_permease"/>
</dbReference>
<keyword evidence="10" id="KW-1185">Reference proteome</keyword>
<evidence type="ECO:0000313" key="9">
    <source>
        <dbReference type="EMBL" id="GLQ17252.1"/>
    </source>
</evidence>
<sequence>MANSQLTLTGNDAPISRGAAYYAWHRFLANKGAVFSGVLLLFILLVAVFAPFLTGAEPNEQKFLTNTLAFPSAQHWFGIDDLGRDYFSRIIHGARVSISIGLAAATFSVVIGLPLGALAGFFGGKVDWIIMRIIEIFSVVPPLLAALLLAALTKGGYFNIVLIAALFGWVQVCLMVRAQVMAFRSKEFIRAAQALGGSTWYIIFRHIIPNSISPVIVGFVLAIPLAMMLEAGLSFLGVGIPPPTPSWGQMINLGINFMFYYWHLALFPTLALAITVLVVTMFADGLRDALDPTLKGR</sequence>
<evidence type="ECO:0000259" key="8">
    <source>
        <dbReference type="PROSITE" id="PS50928"/>
    </source>
</evidence>
<feature type="transmembrane region" description="Helical" evidence="7">
    <location>
        <begin position="96"/>
        <end position="122"/>
    </location>
</feature>
<comment type="subcellular location">
    <subcellularLocation>
        <location evidence="1 7">Cell membrane</location>
        <topology evidence="1 7">Multi-pass membrane protein</topology>
    </subcellularLocation>
</comment>
<feature type="transmembrane region" description="Helical" evidence="7">
    <location>
        <begin position="259"/>
        <end position="283"/>
    </location>
</feature>
<dbReference type="RefSeq" id="WP_284363241.1">
    <property type="nucleotide sequence ID" value="NZ_BSNI01000002.1"/>
</dbReference>
<proteinExistence type="inferred from homology"/>
<dbReference type="InterPro" id="IPR025966">
    <property type="entry name" value="OppC_N"/>
</dbReference>
<keyword evidence="2 7" id="KW-0813">Transport</keyword>
<evidence type="ECO:0000256" key="6">
    <source>
        <dbReference type="ARBA" id="ARBA00023136"/>
    </source>
</evidence>
<keyword evidence="4 7" id="KW-0812">Transmembrane</keyword>
<feature type="domain" description="ABC transmembrane type-1" evidence="8">
    <location>
        <begin position="94"/>
        <end position="283"/>
    </location>
</feature>
<dbReference type="Pfam" id="PF00528">
    <property type="entry name" value="BPD_transp_1"/>
    <property type="match status" value="1"/>
</dbReference>
<feature type="transmembrane region" description="Helical" evidence="7">
    <location>
        <begin position="129"/>
        <end position="151"/>
    </location>
</feature>
<dbReference type="CDD" id="cd06261">
    <property type="entry name" value="TM_PBP2"/>
    <property type="match status" value="1"/>
</dbReference>
<dbReference type="InterPro" id="IPR000515">
    <property type="entry name" value="MetI-like"/>
</dbReference>